<accession>A0A928KWF6</accession>
<keyword evidence="1" id="KW-1133">Transmembrane helix</keyword>
<dbReference type="AlphaFoldDB" id="A0A928KWF6"/>
<evidence type="ECO:0000313" key="2">
    <source>
        <dbReference type="EMBL" id="MBE6834131.1"/>
    </source>
</evidence>
<dbReference type="EMBL" id="SVNY01000005">
    <property type="protein sequence ID" value="MBE6834131.1"/>
    <property type="molecule type" value="Genomic_DNA"/>
</dbReference>
<feature type="transmembrane region" description="Helical" evidence="1">
    <location>
        <begin position="12"/>
        <end position="32"/>
    </location>
</feature>
<keyword evidence="1" id="KW-0472">Membrane</keyword>
<dbReference type="NCBIfam" id="TIGR02893">
    <property type="entry name" value="spore_yabQ"/>
    <property type="match status" value="1"/>
</dbReference>
<evidence type="ECO:0000256" key="1">
    <source>
        <dbReference type="SAM" id="Phobius"/>
    </source>
</evidence>
<dbReference type="RefSeq" id="WP_020072057.1">
    <property type="nucleotide sequence ID" value="NZ_JBKWRC010000001.1"/>
</dbReference>
<feature type="transmembrane region" description="Helical" evidence="1">
    <location>
        <begin position="44"/>
        <end position="64"/>
    </location>
</feature>
<protein>
    <submittedName>
        <fullName evidence="2">Spore cortex biosynthesis protein YabQ</fullName>
    </submittedName>
</protein>
<comment type="caution">
    <text evidence="2">The sequence shown here is derived from an EMBL/GenBank/DDBJ whole genome shotgun (WGS) entry which is preliminary data.</text>
</comment>
<dbReference type="Pfam" id="PF09578">
    <property type="entry name" value="Spore_YabQ"/>
    <property type="match status" value="1"/>
</dbReference>
<gene>
    <name evidence="2" type="ORF">E7512_11250</name>
</gene>
<sequence length="163" mass="18697">MGLTLEEQGQGFLMALAVGFALGAFYDVFRIFRVFARSEKHQVIWQDIFVCFVAAVASFLLALAVNWGEVRFYLLAGEAIGMCVYFLTLGEITFRLAKLLLWILTAIKRFLLRWILRPIGRLFRRIFRGVRAVCVKIAKVTTKPLKFRKKRKKSLETSPSDSV</sequence>
<evidence type="ECO:0000313" key="3">
    <source>
        <dbReference type="Proteomes" id="UP000754750"/>
    </source>
</evidence>
<reference evidence="2" key="1">
    <citation type="submission" date="2019-04" db="EMBL/GenBank/DDBJ databases">
        <title>Evolution of Biomass-Degrading Anaerobic Consortia Revealed by Metagenomics.</title>
        <authorList>
            <person name="Peng X."/>
        </authorList>
    </citation>
    <scope>NUCLEOTIDE SEQUENCE</scope>
    <source>
        <strain evidence="2">SIG551</strain>
    </source>
</reference>
<dbReference type="Proteomes" id="UP000754750">
    <property type="component" value="Unassembled WGS sequence"/>
</dbReference>
<dbReference type="InterPro" id="IPR019074">
    <property type="entry name" value="YabQ"/>
</dbReference>
<keyword evidence="1" id="KW-0812">Transmembrane</keyword>
<feature type="transmembrane region" description="Helical" evidence="1">
    <location>
        <begin position="99"/>
        <end position="116"/>
    </location>
</feature>
<name>A0A928KWF6_9FIRM</name>
<feature type="transmembrane region" description="Helical" evidence="1">
    <location>
        <begin position="70"/>
        <end position="87"/>
    </location>
</feature>
<proteinExistence type="predicted"/>
<organism evidence="2 3">
    <name type="scientific">Faecalispora sporosphaeroides</name>
    <dbReference type="NCBI Taxonomy" id="1549"/>
    <lineage>
        <taxon>Bacteria</taxon>
        <taxon>Bacillati</taxon>
        <taxon>Bacillota</taxon>
        <taxon>Clostridia</taxon>
        <taxon>Eubacteriales</taxon>
        <taxon>Oscillospiraceae</taxon>
        <taxon>Faecalispora</taxon>
    </lineage>
</organism>